<dbReference type="Gene3D" id="3.30.420.40">
    <property type="match status" value="1"/>
</dbReference>
<reference evidence="3 4" key="1">
    <citation type="journal article" date="2018" name="Mol. Plant">
        <title>The genome of Artemisia annua provides insight into the evolution of Asteraceae family and artemisinin biosynthesis.</title>
        <authorList>
            <person name="Shen Q."/>
            <person name="Zhang L."/>
            <person name="Liao Z."/>
            <person name="Wang S."/>
            <person name="Yan T."/>
            <person name="Shi P."/>
            <person name="Liu M."/>
            <person name="Fu X."/>
            <person name="Pan Q."/>
            <person name="Wang Y."/>
            <person name="Lv Z."/>
            <person name="Lu X."/>
            <person name="Zhang F."/>
            <person name="Jiang W."/>
            <person name="Ma Y."/>
            <person name="Chen M."/>
            <person name="Hao X."/>
            <person name="Li L."/>
            <person name="Tang Y."/>
            <person name="Lv G."/>
            <person name="Zhou Y."/>
            <person name="Sun X."/>
            <person name="Brodelius P.E."/>
            <person name="Rose J.K.C."/>
            <person name="Tang K."/>
        </authorList>
    </citation>
    <scope>NUCLEOTIDE SEQUENCE [LARGE SCALE GENOMIC DNA]</scope>
    <source>
        <strain evidence="4">cv. Huhao1</strain>
        <tissue evidence="3">Leaf</tissue>
    </source>
</reference>
<comment type="caution">
    <text evidence="3">The sequence shown here is derived from an EMBL/GenBank/DDBJ whole genome shotgun (WGS) entry which is preliminary data.</text>
</comment>
<name>A0A2U1MNT0_ARTAN</name>
<keyword evidence="2" id="KW-0067">ATP-binding</keyword>
<dbReference type="PROSITE" id="PS00297">
    <property type="entry name" value="HSP70_1"/>
    <property type="match status" value="1"/>
</dbReference>
<gene>
    <name evidence="3" type="ORF">CTI12_AA358840</name>
</gene>
<dbReference type="Proteomes" id="UP000245207">
    <property type="component" value="Unassembled WGS sequence"/>
</dbReference>
<dbReference type="STRING" id="35608.A0A2U1MNT0"/>
<dbReference type="GO" id="GO:0140662">
    <property type="term" value="F:ATP-dependent protein folding chaperone"/>
    <property type="evidence" value="ECO:0007669"/>
    <property type="project" value="InterPro"/>
</dbReference>
<evidence type="ECO:0000256" key="1">
    <source>
        <dbReference type="ARBA" id="ARBA00022741"/>
    </source>
</evidence>
<organism evidence="3 4">
    <name type="scientific">Artemisia annua</name>
    <name type="common">Sweet wormwood</name>
    <dbReference type="NCBI Taxonomy" id="35608"/>
    <lineage>
        <taxon>Eukaryota</taxon>
        <taxon>Viridiplantae</taxon>
        <taxon>Streptophyta</taxon>
        <taxon>Embryophyta</taxon>
        <taxon>Tracheophyta</taxon>
        <taxon>Spermatophyta</taxon>
        <taxon>Magnoliopsida</taxon>
        <taxon>eudicotyledons</taxon>
        <taxon>Gunneridae</taxon>
        <taxon>Pentapetalae</taxon>
        <taxon>asterids</taxon>
        <taxon>campanulids</taxon>
        <taxon>Asterales</taxon>
        <taxon>Asteraceae</taxon>
        <taxon>Asteroideae</taxon>
        <taxon>Anthemideae</taxon>
        <taxon>Artemisiinae</taxon>
        <taxon>Artemisia</taxon>
    </lineage>
</organism>
<sequence>MSRQVHATAIGIDLGTTYSCVAAWFNQHNRVEILPNEQGNSITPSCVASNDVELLVGEGAKNQITRNPTNTVFGEAQGEWWSLMSLRVGVAAPTFMSLYYKLNENITDCPMVIFLISALQFDKIINEFVEEKFQTDGIQVKAESTKEDEEVCRFDGIGGGGAVAQYIKEKSTAMPSTSEHEVQYLLVKITFSKENVEKFAPVMYLETLELSCYHSCD</sequence>
<proteinExistence type="predicted"/>
<dbReference type="PRINTS" id="PR00301">
    <property type="entry name" value="HEATSHOCK70"/>
</dbReference>
<dbReference type="InterPro" id="IPR018181">
    <property type="entry name" value="Heat_shock_70_CS"/>
</dbReference>
<dbReference type="GO" id="GO:0005524">
    <property type="term" value="F:ATP binding"/>
    <property type="evidence" value="ECO:0007669"/>
    <property type="project" value="UniProtKB-KW"/>
</dbReference>
<dbReference type="InterPro" id="IPR043129">
    <property type="entry name" value="ATPase_NBD"/>
</dbReference>
<dbReference type="EMBL" id="PKPP01004750">
    <property type="protein sequence ID" value="PWA62923.1"/>
    <property type="molecule type" value="Genomic_DNA"/>
</dbReference>
<evidence type="ECO:0000313" key="3">
    <source>
        <dbReference type="EMBL" id="PWA62923.1"/>
    </source>
</evidence>
<evidence type="ECO:0000256" key="2">
    <source>
        <dbReference type="ARBA" id="ARBA00022840"/>
    </source>
</evidence>
<dbReference type="OrthoDB" id="3789372at2759"/>
<dbReference type="InterPro" id="IPR013126">
    <property type="entry name" value="Hsp_70_fam"/>
</dbReference>
<dbReference type="SUPFAM" id="SSF53067">
    <property type="entry name" value="Actin-like ATPase domain"/>
    <property type="match status" value="1"/>
</dbReference>
<dbReference type="AlphaFoldDB" id="A0A2U1MNT0"/>
<keyword evidence="4" id="KW-1185">Reference proteome</keyword>
<keyword evidence="1" id="KW-0547">Nucleotide-binding</keyword>
<keyword evidence="3" id="KW-0346">Stress response</keyword>
<dbReference type="PANTHER" id="PTHR19375">
    <property type="entry name" value="HEAT SHOCK PROTEIN 70KDA"/>
    <property type="match status" value="1"/>
</dbReference>
<protein>
    <submittedName>
        <fullName evidence="3">Heat shock protein 70 family, peptide-binding domain protein</fullName>
    </submittedName>
</protein>
<evidence type="ECO:0000313" key="4">
    <source>
        <dbReference type="Proteomes" id="UP000245207"/>
    </source>
</evidence>
<accession>A0A2U1MNT0</accession>
<dbReference type="Pfam" id="PF00012">
    <property type="entry name" value="HSP70"/>
    <property type="match status" value="1"/>
</dbReference>